<evidence type="ECO:0000313" key="1">
    <source>
        <dbReference type="EMBL" id="CAG8692173.1"/>
    </source>
</evidence>
<proteinExistence type="predicted"/>
<comment type="caution">
    <text evidence="1">The sequence shown here is derived from an EMBL/GenBank/DDBJ whole genome shotgun (WGS) entry which is preliminary data.</text>
</comment>
<feature type="non-terminal residue" evidence="1">
    <location>
        <position position="1"/>
    </location>
</feature>
<keyword evidence="2" id="KW-1185">Reference proteome</keyword>
<feature type="non-terminal residue" evidence="1">
    <location>
        <position position="230"/>
    </location>
</feature>
<dbReference type="Proteomes" id="UP000789860">
    <property type="component" value="Unassembled WGS sequence"/>
</dbReference>
<accession>A0ACA9P6I3</accession>
<name>A0ACA9P6I3_9GLOM</name>
<sequence>TLRVFEIVKHSKEMKNRQPHRKRNHILASILFILCRQNGLPRTFVEICNAASIRKQEIGTYYRLMLKVFESNGLGGGSNAIHVYRQASELNITTGKCPVSVGAASIWLSIASWNEIRTTNWSASDDQEQIRCEHKDVAAAAGVVNATLVGCFKNLSKYKDKLLPPDFLIEAKTRLPDLYKKSDVIETNSNNDIEDESIEDKKVTHAPLLSNTIISSPPPMDDIVENYKEK</sequence>
<evidence type="ECO:0000313" key="2">
    <source>
        <dbReference type="Proteomes" id="UP000789860"/>
    </source>
</evidence>
<protein>
    <submittedName>
        <fullName evidence="1">9_t:CDS:1</fullName>
    </submittedName>
</protein>
<dbReference type="EMBL" id="CAJVPM010036220">
    <property type="protein sequence ID" value="CAG8692173.1"/>
    <property type="molecule type" value="Genomic_DNA"/>
</dbReference>
<reference evidence="1" key="1">
    <citation type="submission" date="2021-06" db="EMBL/GenBank/DDBJ databases">
        <authorList>
            <person name="Kallberg Y."/>
            <person name="Tangrot J."/>
            <person name="Rosling A."/>
        </authorList>
    </citation>
    <scope>NUCLEOTIDE SEQUENCE</scope>
    <source>
        <strain evidence="1">AU212A</strain>
    </source>
</reference>
<organism evidence="1 2">
    <name type="scientific">Scutellospora calospora</name>
    <dbReference type="NCBI Taxonomy" id="85575"/>
    <lineage>
        <taxon>Eukaryota</taxon>
        <taxon>Fungi</taxon>
        <taxon>Fungi incertae sedis</taxon>
        <taxon>Mucoromycota</taxon>
        <taxon>Glomeromycotina</taxon>
        <taxon>Glomeromycetes</taxon>
        <taxon>Diversisporales</taxon>
        <taxon>Gigasporaceae</taxon>
        <taxon>Scutellospora</taxon>
    </lineage>
</organism>
<gene>
    <name evidence="1" type="ORF">SCALOS_LOCUS10177</name>
</gene>